<dbReference type="AlphaFoldDB" id="A0A4C1YWX2"/>
<accession>A0A4C1YWX2</accession>
<dbReference type="InterPro" id="IPR005135">
    <property type="entry name" value="Endo/exonuclease/phosphatase"/>
</dbReference>
<dbReference type="GO" id="GO:0003824">
    <property type="term" value="F:catalytic activity"/>
    <property type="evidence" value="ECO:0007669"/>
    <property type="project" value="InterPro"/>
</dbReference>
<dbReference type="Pfam" id="PF14529">
    <property type="entry name" value="Exo_endo_phos_2"/>
    <property type="match status" value="1"/>
</dbReference>
<dbReference type="Proteomes" id="UP000299102">
    <property type="component" value="Unassembled WGS sequence"/>
</dbReference>
<evidence type="ECO:0000313" key="2">
    <source>
        <dbReference type="EMBL" id="GBP80961.1"/>
    </source>
</evidence>
<dbReference type="SUPFAM" id="SSF56219">
    <property type="entry name" value="DNase I-like"/>
    <property type="match status" value="1"/>
</dbReference>
<name>A0A4C1YWX2_EUMVA</name>
<dbReference type="Gene3D" id="3.60.10.10">
    <property type="entry name" value="Endonuclease/exonuclease/phosphatase"/>
    <property type="match status" value="1"/>
</dbReference>
<reference evidence="2 3" key="1">
    <citation type="journal article" date="2019" name="Commun. Biol.">
        <title>The bagworm genome reveals a unique fibroin gene that provides high tensile strength.</title>
        <authorList>
            <person name="Kono N."/>
            <person name="Nakamura H."/>
            <person name="Ohtoshi R."/>
            <person name="Tomita M."/>
            <person name="Numata K."/>
            <person name="Arakawa K."/>
        </authorList>
    </citation>
    <scope>NUCLEOTIDE SEQUENCE [LARGE SCALE GENOMIC DNA]</scope>
</reference>
<feature type="domain" description="Endonuclease/exonuclease/phosphatase" evidence="1">
    <location>
        <begin position="94"/>
        <end position="140"/>
    </location>
</feature>
<evidence type="ECO:0000259" key="1">
    <source>
        <dbReference type="Pfam" id="PF14529"/>
    </source>
</evidence>
<protein>
    <recommendedName>
        <fullName evidence="1">Endonuclease/exonuclease/phosphatase domain-containing protein</fullName>
    </recommendedName>
</protein>
<dbReference type="OrthoDB" id="10065625at2759"/>
<evidence type="ECO:0000313" key="3">
    <source>
        <dbReference type="Proteomes" id="UP000299102"/>
    </source>
</evidence>
<gene>
    <name evidence="2" type="ORF">EVAR_54123_1</name>
</gene>
<organism evidence="2 3">
    <name type="scientific">Eumeta variegata</name>
    <name type="common">Bagworm moth</name>
    <name type="synonym">Eumeta japonica</name>
    <dbReference type="NCBI Taxonomy" id="151549"/>
    <lineage>
        <taxon>Eukaryota</taxon>
        <taxon>Metazoa</taxon>
        <taxon>Ecdysozoa</taxon>
        <taxon>Arthropoda</taxon>
        <taxon>Hexapoda</taxon>
        <taxon>Insecta</taxon>
        <taxon>Pterygota</taxon>
        <taxon>Neoptera</taxon>
        <taxon>Endopterygota</taxon>
        <taxon>Lepidoptera</taxon>
        <taxon>Glossata</taxon>
        <taxon>Ditrysia</taxon>
        <taxon>Tineoidea</taxon>
        <taxon>Psychidae</taxon>
        <taxon>Oiketicinae</taxon>
        <taxon>Eumeta</taxon>
    </lineage>
</organism>
<keyword evidence="3" id="KW-1185">Reference proteome</keyword>
<dbReference type="InterPro" id="IPR036691">
    <property type="entry name" value="Endo/exonu/phosph_ase_sf"/>
</dbReference>
<comment type="caution">
    <text evidence="2">The sequence shown here is derived from an EMBL/GenBank/DDBJ whole genome shotgun (WGS) entry which is preliminary data.</text>
</comment>
<dbReference type="EMBL" id="BGZK01001490">
    <property type="protein sequence ID" value="GBP80961.1"/>
    <property type="molecule type" value="Genomic_DNA"/>
</dbReference>
<sequence length="161" mass="18332">MIVFQSLFTVRQFSKATVATFLVLLQLKKEAIIRLEALRSFAILDFLASRLGTWSTVALGRVQSEENAKSSKRMFSVVQDVLESRKLWKTLYQASIPSAQIVILGDFNAPHKEWLGSRTTDYAGRILHDFALSYGLTKLNIELAIVLVTDFYYMLSKMRSM</sequence>
<proteinExistence type="predicted"/>